<feature type="domain" description="DUF6534" evidence="2">
    <location>
        <begin position="208"/>
        <end position="294"/>
    </location>
</feature>
<gene>
    <name evidence="3" type="ORF">MYCIT1_LOCUS18173</name>
</gene>
<evidence type="ECO:0000313" key="4">
    <source>
        <dbReference type="Proteomes" id="UP001295794"/>
    </source>
</evidence>
<dbReference type="Pfam" id="PF20152">
    <property type="entry name" value="DUF6534"/>
    <property type="match status" value="1"/>
</dbReference>
<comment type="caution">
    <text evidence="3">The sequence shown here is derived from an EMBL/GenBank/DDBJ whole genome shotgun (WGS) entry which is preliminary data.</text>
</comment>
<organism evidence="3 4">
    <name type="scientific">Mycena citricolor</name>
    <dbReference type="NCBI Taxonomy" id="2018698"/>
    <lineage>
        <taxon>Eukaryota</taxon>
        <taxon>Fungi</taxon>
        <taxon>Dikarya</taxon>
        <taxon>Basidiomycota</taxon>
        <taxon>Agaricomycotina</taxon>
        <taxon>Agaricomycetes</taxon>
        <taxon>Agaricomycetidae</taxon>
        <taxon>Agaricales</taxon>
        <taxon>Marasmiineae</taxon>
        <taxon>Mycenaceae</taxon>
        <taxon>Mycena</taxon>
    </lineage>
</organism>
<keyword evidence="1" id="KW-1133">Transmembrane helix</keyword>
<feature type="transmembrane region" description="Helical" evidence="1">
    <location>
        <begin position="198"/>
        <end position="220"/>
    </location>
</feature>
<protein>
    <recommendedName>
        <fullName evidence="2">DUF6534 domain-containing protein</fullName>
    </recommendedName>
</protein>
<evidence type="ECO:0000256" key="1">
    <source>
        <dbReference type="SAM" id="Phobius"/>
    </source>
</evidence>
<accession>A0AAD2Q3M9</accession>
<keyword evidence="4" id="KW-1185">Reference proteome</keyword>
<feature type="transmembrane region" description="Helical" evidence="1">
    <location>
        <begin position="270"/>
        <end position="289"/>
    </location>
</feature>
<proteinExistence type="predicted"/>
<keyword evidence="1" id="KW-0812">Transmembrane</keyword>
<reference evidence="3" key="1">
    <citation type="submission" date="2023-11" db="EMBL/GenBank/DDBJ databases">
        <authorList>
            <person name="De Vega J J."/>
            <person name="De Vega J J."/>
        </authorList>
    </citation>
    <scope>NUCLEOTIDE SEQUENCE</scope>
</reference>
<dbReference type="AlphaFoldDB" id="A0AAD2Q3M9"/>
<feature type="transmembrane region" description="Helical" evidence="1">
    <location>
        <begin position="20"/>
        <end position="43"/>
    </location>
</feature>
<evidence type="ECO:0000259" key="2">
    <source>
        <dbReference type="Pfam" id="PF20152"/>
    </source>
</evidence>
<name>A0AAD2Q3M9_9AGAR</name>
<dbReference type="InterPro" id="IPR045339">
    <property type="entry name" value="DUF6534"/>
</dbReference>
<evidence type="ECO:0000313" key="3">
    <source>
        <dbReference type="EMBL" id="CAK5272513.1"/>
    </source>
</evidence>
<dbReference type="PANTHER" id="PTHR40465">
    <property type="entry name" value="CHROMOSOME 1, WHOLE GENOME SHOTGUN SEQUENCE"/>
    <property type="match status" value="1"/>
</dbReference>
<dbReference type="Proteomes" id="UP001295794">
    <property type="component" value="Unassembled WGS sequence"/>
</dbReference>
<feature type="transmembrane region" description="Helical" evidence="1">
    <location>
        <begin position="159"/>
        <end position="186"/>
    </location>
</feature>
<dbReference type="PANTHER" id="PTHR40465:SF1">
    <property type="entry name" value="DUF6534 DOMAIN-CONTAINING PROTEIN"/>
    <property type="match status" value="1"/>
</dbReference>
<dbReference type="EMBL" id="CAVNYO010000181">
    <property type="protein sequence ID" value="CAK5272513.1"/>
    <property type="molecule type" value="Genomic_DNA"/>
</dbReference>
<sequence>MAAPPAAPPAFPPLDDTLGAMEIGGVVGTFLFGIGTLQTFYYFRHFTNDSRYLRWTVAFLWHVMSTSRRPMAHMHPQVHGIGTYRVGLACALFAHGDLLRTASACSFAAAFSGDDHPLLSPDLLLGSGAWLALLPPQAVFTEVRQVFFANRIRVLSGKWFITVICWFLTLLRAICTFAMLGVTLHIATLSELEVHYQWLMAIALSLGVAVDVIVAGAMCWCLMTIRTDSITFTRQMVDTLILWTLEAGTATGGTSVAIIIFFFLRKDLAWFPFYLVLAKLFSNSMLASLNGRQRFRGANKPAITLESTVRSNAVTPNLASHRVTDFEMAHVSAPHGVEFASAKDLEATARKQMFE</sequence>
<keyword evidence="1" id="KW-0472">Membrane</keyword>
<feature type="transmembrane region" description="Helical" evidence="1">
    <location>
        <begin position="240"/>
        <end position="264"/>
    </location>
</feature>